<protein>
    <submittedName>
        <fullName evidence="6">MAPEG family protein</fullName>
    </submittedName>
</protein>
<evidence type="ECO:0000256" key="2">
    <source>
        <dbReference type="ARBA" id="ARBA00022692"/>
    </source>
</evidence>
<evidence type="ECO:0000256" key="3">
    <source>
        <dbReference type="ARBA" id="ARBA00022989"/>
    </source>
</evidence>
<feature type="transmembrane region" description="Helical" evidence="5">
    <location>
        <begin position="61"/>
        <end position="80"/>
    </location>
</feature>
<dbReference type="PANTHER" id="PTHR35371">
    <property type="entry name" value="INNER MEMBRANE PROTEIN"/>
    <property type="match status" value="1"/>
</dbReference>
<keyword evidence="4 5" id="KW-0472">Membrane</keyword>
<dbReference type="RefSeq" id="WP_367954030.1">
    <property type="nucleotide sequence ID" value="NZ_JBDPGJ010000002.1"/>
</dbReference>
<proteinExistence type="predicted"/>
<evidence type="ECO:0000256" key="1">
    <source>
        <dbReference type="ARBA" id="ARBA00004370"/>
    </source>
</evidence>
<name>A0ABV3SIK4_9HYPH</name>
<organism evidence="6 7">
    <name type="scientific">Aquibium pacificus</name>
    <dbReference type="NCBI Taxonomy" id="3153579"/>
    <lineage>
        <taxon>Bacteria</taxon>
        <taxon>Pseudomonadati</taxon>
        <taxon>Pseudomonadota</taxon>
        <taxon>Alphaproteobacteria</taxon>
        <taxon>Hyphomicrobiales</taxon>
        <taxon>Phyllobacteriaceae</taxon>
        <taxon>Aquibium</taxon>
    </lineage>
</organism>
<evidence type="ECO:0000256" key="5">
    <source>
        <dbReference type="SAM" id="Phobius"/>
    </source>
</evidence>
<dbReference type="SUPFAM" id="SSF161084">
    <property type="entry name" value="MAPEG domain-like"/>
    <property type="match status" value="1"/>
</dbReference>
<keyword evidence="7" id="KW-1185">Reference proteome</keyword>
<dbReference type="InterPro" id="IPR001129">
    <property type="entry name" value="Membr-assoc_MAPEG"/>
</dbReference>
<evidence type="ECO:0000313" key="7">
    <source>
        <dbReference type="Proteomes" id="UP001556692"/>
    </source>
</evidence>
<dbReference type="InterPro" id="IPR023352">
    <property type="entry name" value="MAPEG-like_dom_sf"/>
</dbReference>
<feature type="transmembrane region" description="Helical" evidence="5">
    <location>
        <begin position="92"/>
        <end position="110"/>
    </location>
</feature>
<keyword evidence="3 5" id="KW-1133">Transmembrane helix</keyword>
<dbReference type="PANTHER" id="PTHR35371:SF1">
    <property type="entry name" value="BLR7753 PROTEIN"/>
    <property type="match status" value="1"/>
</dbReference>
<accession>A0ABV3SIK4</accession>
<sequence length="140" mass="14728">METAAASAEMTVLAWSVILLLVHIVAQTLALAKDCGLGYAMSPRDEARPLSHLTDRLTRGLRNYVETYGAFVALALALAVTGKAGGYGATGAWIWLIARVIYVPVFAAGIPVLRTGVWTVSIIGLLMMLAKLMSAGIPAA</sequence>
<dbReference type="Proteomes" id="UP001556692">
    <property type="component" value="Unassembled WGS sequence"/>
</dbReference>
<dbReference type="EMBL" id="JBDPGJ010000002">
    <property type="protein sequence ID" value="MEX0406165.1"/>
    <property type="molecule type" value="Genomic_DNA"/>
</dbReference>
<gene>
    <name evidence="6" type="ORF">ABGN05_10860</name>
</gene>
<feature type="transmembrane region" description="Helical" evidence="5">
    <location>
        <begin position="116"/>
        <end position="137"/>
    </location>
</feature>
<dbReference type="Gene3D" id="1.20.120.550">
    <property type="entry name" value="Membrane associated eicosanoid/glutathione metabolism-like domain"/>
    <property type="match status" value="1"/>
</dbReference>
<dbReference type="Pfam" id="PF01124">
    <property type="entry name" value="MAPEG"/>
    <property type="match status" value="1"/>
</dbReference>
<evidence type="ECO:0000256" key="4">
    <source>
        <dbReference type="ARBA" id="ARBA00023136"/>
    </source>
</evidence>
<reference evidence="6 7" key="1">
    <citation type="submission" date="2024-05" db="EMBL/GenBank/DDBJ databases">
        <authorList>
            <person name="Jiang F."/>
        </authorList>
    </citation>
    <scope>NUCLEOTIDE SEQUENCE [LARGE SCALE GENOMIC DNA]</scope>
    <source>
        <strain evidence="6 7">LZ166</strain>
    </source>
</reference>
<comment type="subcellular location">
    <subcellularLocation>
        <location evidence="1">Membrane</location>
    </subcellularLocation>
</comment>
<comment type="caution">
    <text evidence="6">The sequence shown here is derived from an EMBL/GenBank/DDBJ whole genome shotgun (WGS) entry which is preliminary data.</text>
</comment>
<keyword evidence="2 5" id="KW-0812">Transmembrane</keyword>
<evidence type="ECO:0000313" key="6">
    <source>
        <dbReference type="EMBL" id="MEX0406165.1"/>
    </source>
</evidence>